<evidence type="ECO:0000256" key="1">
    <source>
        <dbReference type="SAM" id="Coils"/>
    </source>
</evidence>
<reference evidence="2" key="1">
    <citation type="journal article" date="2023" name="Insect Mol. Biol.">
        <title>Genome sequencing provides insights into the evolution of gene families encoding plant cell wall-degrading enzymes in longhorned beetles.</title>
        <authorList>
            <person name="Shin N.R."/>
            <person name="Okamura Y."/>
            <person name="Kirsch R."/>
            <person name="Pauchet Y."/>
        </authorList>
    </citation>
    <scope>NUCLEOTIDE SEQUENCE</scope>
    <source>
        <strain evidence="2">AMC_N1</strain>
    </source>
</reference>
<dbReference type="AlphaFoldDB" id="A0AAV8XQA1"/>
<feature type="non-terminal residue" evidence="2">
    <location>
        <position position="141"/>
    </location>
</feature>
<sequence length="141" mass="16979">MLKRSLDDREALLENRETELEYLTQNAQRKINEEKKNYKRREKYKDRLQELQNQWMSLSVREKKLAEEKVLLSKERLTLYTTMKQAKGCVLCKANENDTFHDDFLQNRVSDPDAIRFRFETIEDERNSEVSKEENNFGVPE</sequence>
<dbReference type="Proteomes" id="UP001162162">
    <property type="component" value="Unassembled WGS sequence"/>
</dbReference>
<name>A0AAV8XQA1_9CUCU</name>
<dbReference type="EMBL" id="JAPWTK010000381">
    <property type="protein sequence ID" value="KAJ8941285.1"/>
    <property type="molecule type" value="Genomic_DNA"/>
</dbReference>
<accession>A0AAV8XQA1</accession>
<keyword evidence="1" id="KW-0175">Coiled coil</keyword>
<comment type="caution">
    <text evidence="2">The sequence shown here is derived from an EMBL/GenBank/DDBJ whole genome shotgun (WGS) entry which is preliminary data.</text>
</comment>
<evidence type="ECO:0000313" key="3">
    <source>
        <dbReference type="Proteomes" id="UP001162162"/>
    </source>
</evidence>
<gene>
    <name evidence="2" type="ORF">NQ318_016950</name>
</gene>
<organism evidence="2 3">
    <name type="scientific">Aromia moschata</name>
    <dbReference type="NCBI Taxonomy" id="1265417"/>
    <lineage>
        <taxon>Eukaryota</taxon>
        <taxon>Metazoa</taxon>
        <taxon>Ecdysozoa</taxon>
        <taxon>Arthropoda</taxon>
        <taxon>Hexapoda</taxon>
        <taxon>Insecta</taxon>
        <taxon>Pterygota</taxon>
        <taxon>Neoptera</taxon>
        <taxon>Endopterygota</taxon>
        <taxon>Coleoptera</taxon>
        <taxon>Polyphaga</taxon>
        <taxon>Cucujiformia</taxon>
        <taxon>Chrysomeloidea</taxon>
        <taxon>Cerambycidae</taxon>
        <taxon>Cerambycinae</taxon>
        <taxon>Callichromatini</taxon>
        <taxon>Aromia</taxon>
    </lineage>
</organism>
<protein>
    <submittedName>
        <fullName evidence="2">Uncharacterized protein</fullName>
    </submittedName>
</protein>
<proteinExistence type="predicted"/>
<feature type="coiled-coil region" evidence="1">
    <location>
        <begin position="13"/>
        <end position="61"/>
    </location>
</feature>
<keyword evidence="3" id="KW-1185">Reference proteome</keyword>
<evidence type="ECO:0000313" key="2">
    <source>
        <dbReference type="EMBL" id="KAJ8941285.1"/>
    </source>
</evidence>